<keyword evidence="2" id="KW-0812">Transmembrane</keyword>
<name>A0ABW0EN02_9PSEU</name>
<keyword evidence="2" id="KW-0472">Membrane</keyword>
<keyword evidence="2" id="KW-1133">Transmembrane helix</keyword>
<feature type="region of interest" description="Disordered" evidence="1">
    <location>
        <begin position="1"/>
        <end position="24"/>
    </location>
</feature>
<feature type="transmembrane region" description="Helical" evidence="2">
    <location>
        <begin position="111"/>
        <end position="132"/>
    </location>
</feature>
<evidence type="ECO:0000313" key="3">
    <source>
        <dbReference type="EMBL" id="MFC5287725.1"/>
    </source>
</evidence>
<protein>
    <submittedName>
        <fullName evidence="3">Uncharacterized protein</fullName>
    </submittedName>
</protein>
<dbReference type="RefSeq" id="WP_378246952.1">
    <property type="nucleotide sequence ID" value="NZ_JBHSKF010000004.1"/>
</dbReference>
<feature type="transmembrane region" description="Helical" evidence="2">
    <location>
        <begin position="84"/>
        <end position="106"/>
    </location>
</feature>
<feature type="transmembrane region" description="Helical" evidence="2">
    <location>
        <begin position="40"/>
        <end position="64"/>
    </location>
</feature>
<reference evidence="4" key="1">
    <citation type="journal article" date="2019" name="Int. J. Syst. Evol. Microbiol.">
        <title>The Global Catalogue of Microorganisms (GCM) 10K type strain sequencing project: providing services to taxonomists for standard genome sequencing and annotation.</title>
        <authorList>
            <consortium name="The Broad Institute Genomics Platform"/>
            <consortium name="The Broad Institute Genome Sequencing Center for Infectious Disease"/>
            <person name="Wu L."/>
            <person name="Ma J."/>
        </authorList>
    </citation>
    <scope>NUCLEOTIDE SEQUENCE [LARGE SCALE GENOMIC DNA]</scope>
    <source>
        <strain evidence="4">CCUG 59778</strain>
    </source>
</reference>
<evidence type="ECO:0000256" key="1">
    <source>
        <dbReference type="SAM" id="MobiDB-lite"/>
    </source>
</evidence>
<feature type="transmembrane region" description="Helical" evidence="2">
    <location>
        <begin position="144"/>
        <end position="164"/>
    </location>
</feature>
<gene>
    <name evidence="3" type="ORF">ACFPM7_11750</name>
</gene>
<comment type="caution">
    <text evidence="3">The sequence shown here is derived from an EMBL/GenBank/DDBJ whole genome shotgun (WGS) entry which is preliminary data.</text>
</comment>
<evidence type="ECO:0000313" key="4">
    <source>
        <dbReference type="Proteomes" id="UP001596157"/>
    </source>
</evidence>
<organism evidence="3 4">
    <name type="scientific">Actinokineospora guangxiensis</name>
    <dbReference type="NCBI Taxonomy" id="1490288"/>
    <lineage>
        <taxon>Bacteria</taxon>
        <taxon>Bacillati</taxon>
        <taxon>Actinomycetota</taxon>
        <taxon>Actinomycetes</taxon>
        <taxon>Pseudonocardiales</taxon>
        <taxon>Pseudonocardiaceae</taxon>
        <taxon>Actinokineospora</taxon>
    </lineage>
</organism>
<keyword evidence="4" id="KW-1185">Reference proteome</keyword>
<dbReference type="Proteomes" id="UP001596157">
    <property type="component" value="Unassembled WGS sequence"/>
</dbReference>
<dbReference type="EMBL" id="JBHSKF010000004">
    <property type="protein sequence ID" value="MFC5287725.1"/>
    <property type="molecule type" value="Genomic_DNA"/>
</dbReference>
<evidence type="ECO:0000256" key="2">
    <source>
        <dbReference type="SAM" id="Phobius"/>
    </source>
</evidence>
<proteinExistence type="predicted"/>
<accession>A0ABW0EN02</accession>
<sequence>MTPEEDVRPGERRVPGPRPEDLRTPVSAAERRAARTMDELGGRAVVLAVGVFALMIGHLLPWMGSAAGWEVLFGTGDAAGKAGMVPRLFAATSLAFGIGTSVLALVTRRWVLAWVCAIGGWFATVDGMLAIWTRQSAAGLDSPGPGIGMVITAAAMAVVATLWFKTAWSRPEPSATHAAQD</sequence>